<reference evidence="1 2" key="1">
    <citation type="submission" date="2019-11" db="EMBL/GenBank/DDBJ databases">
        <title>Whole genome sequencing and comparative genomics analyses of five strains of Spiroplasma citri.</title>
        <authorList>
            <person name="Yokomi R."/>
            <person name="Chen J."/>
            <person name="Rattner R."/>
            <person name="Vidalakis G."/>
        </authorList>
    </citation>
    <scope>NUCLEOTIDE SEQUENCE [LARGE SCALE GENOMIC DNA]</scope>
    <source>
        <strain evidence="1 2">BR12</strain>
    </source>
</reference>
<sequence>MFVQGKIYGILDNFPFLDKCISELRFSDTKTNIPDSKMYHDPYDALLYCSYQYRFKMGI</sequence>
<evidence type="ECO:0000313" key="2">
    <source>
        <dbReference type="Proteomes" id="UP000464735"/>
    </source>
</evidence>
<protein>
    <submittedName>
        <fullName evidence="1">Uncharacterized protein</fullName>
    </submittedName>
</protein>
<proteinExistence type="predicted"/>
<dbReference type="RefSeq" id="WP_147077647.1">
    <property type="nucleotide sequence ID" value="NZ_CP013197.1"/>
</dbReference>
<organism evidence="1 2">
    <name type="scientific">Spiroplasma citri</name>
    <dbReference type="NCBI Taxonomy" id="2133"/>
    <lineage>
        <taxon>Bacteria</taxon>
        <taxon>Bacillati</taxon>
        <taxon>Mycoplasmatota</taxon>
        <taxon>Mollicutes</taxon>
        <taxon>Entomoplasmatales</taxon>
        <taxon>Spiroplasmataceae</taxon>
        <taxon>Spiroplasma</taxon>
    </lineage>
</organism>
<dbReference type="GeneID" id="54239913"/>
<evidence type="ECO:0000313" key="1">
    <source>
        <dbReference type="EMBL" id="QIA69590.1"/>
    </source>
</evidence>
<dbReference type="Proteomes" id="UP000464735">
    <property type="component" value="Chromosome"/>
</dbReference>
<dbReference type="EMBL" id="CP046368">
    <property type="protein sequence ID" value="QIA69590.1"/>
    <property type="molecule type" value="Genomic_DNA"/>
</dbReference>
<dbReference type="AlphaFoldDB" id="A0AAJ4EKR8"/>
<name>A0AAJ4EKR8_SPICI</name>
<gene>
    <name evidence="1" type="ORF">GL298_09135</name>
</gene>
<accession>A0AAJ4EKR8</accession>